<dbReference type="AlphaFoldDB" id="A0A916QP58"/>
<organism evidence="1 2">
    <name type="scientific">Pseudohongiella nitratireducens</name>
    <dbReference type="NCBI Taxonomy" id="1768907"/>
    <lineage>
        <taxon>Bacteria</taxon>
        <taxon>Pseudomonadati</taxon>
        <taxon>Pseudomonadota</taxon>
        <taxon>Gammaproteobacteria</taxon>
        <taxon>Pseudomonadales</taxon>
        <taxon>Pseudohongiellaceae</taxon>
        <taxon>Pseudohongiella</taxon>
    </lineage>
</organism>
<protein>
    <submittedName>
        <fullName evidence="1">Uncharacterized protein</fullName>
    </submittedName>
</protein>
<comment type="caution">
    <text evidence="1">The sequence shown here is derived from an EMBL/GenBank/DDBJ whole genome shotgun (WGS) entry which is preliminary data.</text>
</comment>
<keyword evidence="2" id="KW-1185">Reference proteome</keyword>
<sequence>MINLIDDLATKTAALHGIPLLTKFLSLNSLLTLLGHLKCHHDIIDTLAVNTKTISYGTYLDESQRLLK</sequence>
<name>A0A916QP58_9GAMM</name>
<dbReference type="EMBL" id="BMIY01000014">
    <property type="protein sequence ID" value="GFZ83375.1"/>
    <property type="molecule type" value="Genomic_DNA"/>
</dbReference>
<proteinExistence type="predicted"/>
<accession>A0A916QP58</accession>
<evidence type="ECO:0000313" key="2">
    <source>
        <dbReference type="Proteomes" id="UP000627715"/>
    </source>
</evidence>
<gene>
    <name evidence="1" type="ORF">GCM10011403_28760</name>
</gene>
<reference evidence="1" key="2">
    <citation type="submission" date="2020-09" db="EMBL/GenBank/DDBJ databases">
        <authorList>
            <person name="Sun Q."/>
            <person name="Zhou Y."/>
        </authorList>
    </citation>
    <scope>NUCLEOTIDE SEQUENCE</scope>
    <source>
        <strain evidence="1">CGMCC 1.15425</strain>
    </source>
</reference>
<dbReference type="Proteomes" id="UP000627715">
    <property type="component" value="Unassembled WGS sequence"/>
</dbReference>
<evidence type="ECO:0000313" key="1">
    <source>
        <dbReference type="EMBL" id="GFZ83375.1"/>
    </source>
</evidence>
<reference evidence="1" key="1">
    <citation type="journal article" date="2014" name="Int. J. Syst. Evol. Microbiol.">
        <title>Complete genome sequence of Corynebacterium casei LMG S-19264T (=DSM 44701T), isolated from a smear-ripened cheese.</title>
        <authorList>
            <consortium name="US DOE Joint Genome Institute (JGI-PGF)"/>
            <person name="Walter F."/>
            <person name="Albersmeier A."/>
            <person name="Kalinowski J."/>
            <person name="Ruckert C."/>
        </authorList>
    </citation>
    <scope>NUCLEOTIDE SEQUENCE</scope>
    <source>
        <strain evidence="1">CGMCC 1.15425</strain>
    </source>
</reference>